<keyword evidence="1" id="KW-0472">Membrane</keyword>
<proteinExistence type="predicted"/>
<dbReference type="Pfam" id="PF04246">
    <property type="entry name" value="RseC_MucC"/>
    <property type="match status" value="1"/>
</dbReference>
<evidence type="ECO:0000313" key="3">
    <source>
        <dbReference type="Proteomes" id="UP000679575"/>
    </source>
</evidence>
<sequence>MMEQVATVIGSDADGWVTVRVEMKSACNHCSQGESCGTSAVAKAFTGRYQEFSLPAVEHYSTGTLLRLGLPESVILKAAALVYLLPLIGLFIGGILGGSIAQLTGTNSDATSMLMALMVAVAAWYFGKRRAKVLEGAAQPVILANLGRPMSTECDDSNHCCHS</sequence>
<evidence type="ECO:0000313" key="2">
    <source>
        <dbReference type="EMBL" id="QUN04942.1"/>
    </source>
</evidence>
<accession>A0ABX7YQP5</accession>
<gene>
    <name evidence="2" type="ORF">KDN34_11940</name>
</gene>
<keyword evidence="1" id="KW-0812">Transmembrane</keyword>
<feature type="transmembrane region" description="Helical" evidence="1">
    <location>
        <begin position="110"/>
        <end position="127"/>
    </location>
</feature>
<dbReference type="EMBL" id="CP073587">
    <property type="protein sequence ID" value="QUN04942.1"/>
    <property type="molecule type" value="Genomic_DNA"/>
</dbReference>
<keyword evidence="3" id="KW-1185">Reference proteome</keyword>
<dbReference type="InterPro" id="IPR007359">
    <property type="entry name" value="SigmaE_reg_RseC_MucC"/>
</dbReference>
<keyword evidence="1" id="KW-1133">Transmembrane helix</keyword>
<dbReference type="PANTHER" id="PTHR35867:SF1">
    <property type="entry name" value="PROTEIN RSEC"/>
    <property type="match status" value="1"/>
</dbReference>
<dbReference type="InterPro" id="IPR026268">
    <property type="entry name" value="RseC"/>
</dbReference>
<name>A0ABX7YQP5_9GAMM</name>
<dbReference type="PIRSF" id="PIRSF004923">
    <property type="entry name" value="RseC"/>
    <property type="match status" value="1"/>
</dbReference>
<feature type="transmembrane region" description="Helical" evidence="1">
    <location>
        <begin position="74"/>
        <end position="98"/>
    </location>
</feature>
<dbReference type="Proteomes" id="UP000679575">
    <property type="component" value="Chromosome"/>
</dbReference>
<dbReference type="PANTHER" id="PTHR35867">
    <property type="entry name" value="PROTEIN RSEC"/>
    <property type="match status" value="1"/>
</dbReference>
<organism evidence="2 3">
    <name type="scientific">Shewanella yunxiaonensis</name>
    <dbReference type="NCBI Taxonomy" id="2829809"/>
    <lineage>
        <taxon>Bacteria</taxon>
        <taxon>Pseudomonadati</taxon>
        <taxon>Pseudomonadota</taxon>
        <taxon>Gammaproteobacteria</taxon>
        <taxon>Alteromonadales</taxon>
        <taxon>Shewanellaceae</taxon>
        <taxon>Shewanella</taxon>
    </lineage>
</organism>
<protein>
    <submittedName>
        <fullName evidence="2">SoxR reducing system RseC family protein</fullName>
    </submittedName>
</protein>
<reference evidence="2 3" key="1">
    <citation type="submission" date="2021-04" db="EMBL/GenBank/DDBJ databases">
        <title>Novel species identification of genus Shewanella.</title>
        <authorList>
            <person name="Liu G."/>
        </authorList>
    </citation>
    <scope>NUCLEOTIDE SEQUENCE [LARGE SCALE GENOMIC DNA]</scope>
    <source>
        <strain evidence="2 3">FJAT-54481</strain>
    </source>
</reference>
<evidence type="ECO:0000256" key="1">
    <source>
        <dbReference type="SAM" id="Phobius"/>
    </source>
</evidence>
<dbReference type="RefSeq" id="WP_212593993.1">
    <property type="nucleotide sequence ID" value="NZ_CP073587.1"/>
</dbReference>